<evidence type="ECO:0000313" key="1">
    <source>
        <dbReference type="EMBL" id="KKK47163.1"/>
    </source>
</evidence>
<reference evidence="1" key="1">
    <citation type="journal article" date="2015" name="Nature">
        <title>Complex archaea that bridge the gap between prokaryotes and eukaryotes.</title>
        <authorList>
            <person name="Spang A."/>
            <person name="Saw J.H."/>
            <person name="Jorgensen S.L."/>
            <person name="Zaremba-Niedzwiedzka K."/>
            <person name="Martijn J."/>
            <person name="Lind A.E."/>
            <person name="van Eijk R."/>
            <person name="Schleper C."/>
            <person name="Guy L."/>
            <person name="Ettema T.J."/>
        </authorList>
    </citation>
    <scope>NUCLEOTIDE SEQUENCE</scope>
</reference>
<protein>
    <submittedName>
        <fullName evidence="1">Uncharacterized protein</fullName>
    </submittedName>
</protein>
<gene>
    <name evidence="1" type="ORF">LCGC14_3157980</name>
</gene>
<organism evidence="1">
    <name type="scientific">marine sediment metagenome</name>
    <dbReference type="NCBI Taxonomy" id="412755"/>
    <lineage>
        <taxon>unclassified sequences</taxon>
        <taxon>metagenomes</taxon>
        <taxon>ecological metagenomes</taxon>
    </lineage>
</organism>
<comment type="caution">
    <text evidence="1">The sequence shown here is derived from an EMBL/GenBank/DDBJ whole genome shotgun (WGS) entry which is preliminary data.</text>
</comment>
<dbReference type="AlphaFoldDB" id="A0A0F8VS33"/>
<proteinExistence type="predicted"/>
<sequence>MEKSPFEQFILENLYNVWKEHGTQKGKNFQTLIEEYGFKEKNINKPMRRLILEGLVDTDSQCVWITKKGIIQMAPFDKNAATQEDKASVSNAINFLRNFEVEVSKSGLPMPEREIWLKGIKELSLNPMLLKAVTVALKSITDRKPS</sequence>
<dbReference type="EMBL" id="LAZR01069718">
    <property type="protein sequence ID" value="KKK47163.1"/>
    <property type="molecule type" value="Genomic_DNA"/>
</dbReference>
<name>A0A0F8VS33_9ZZZZ</name>
<accession>A0A0F8VS33</accession>